<evidence type="ECO:0000256" key="1">
    <source>
        <dbReference type="SAM" id="Phobius"/>
    </source>
</evidence>
<reference evidence="2 3" key="1">
    <citation type="submission" date="2018-09" db="EMBL/GenBank/DDBJ databases">
        <authorList>
            <consortium name="Pathogen Informatics"/>
        </authorList>
    </citation>
    <scope>NUCLEOTIDE SEQUENCE [LARGE SCALE GENOMIC DNA]</scope>
    <source>
        <strain evidence="2 3">OH-22767</strain>
    </source>
</reference>
<accession>A0A383U423</accession>
<evidence type="ECO:0000313" key="2">
    <source>
        <dbReference type="EMBL" id="SZD74317.1"/>
    </source>
</evidence>
<dbReference type="AlphaFoldDB" id="A0A383U423"/>
<sequence>MNLPFDNPLFLIPSSSGIIFMLAGFLMLKFPPKKINALYGYRTSSSMKNQKRWDFSQKYSSFEMIKLGALLTLSSIFGLIFKPDAKIGMFLGLGLMILMVVFLLIRVEKAIKDKFANEK</sequence>
<dbReference type="EMBL" id="UNSC01000010">
    <property type="protein sequence ID" value="SZD74317.1"/>
    <property type="molecule type" value="Genomic_DNA"/>
</dbReference>
<evidence type="ECO:0000313" key="3">
    <source>
        <dbReference type="Proteomes" id="UP000262142"/>
    </source>
</evidence>
<proteinExistence type="predicted"/>
<feature type="transmembrane region" description="Helical" evidence="1">
    <location>
        <begin position="64"/>
        <end position="81"/>
    </location>
</feature>
<keyword evidence="1" id="KW-0472">Membrane</keyword>
<dbReference type="Pfam" id="PF13630">
    <property type="entry name" value="SdpI"/>
    <property type="match status" value="1"/>
</dbReference>
<dbReference type="RefSeq" id="WP_119059883.1">
    <property type="nucleotide sequence ID" value="NZ_UNSC01000010.1"/>
</dbReference>
<dbReference type="OrthoDB" id="3173919at2"/>
<keyword evidence="1" id="KW-0812">Transmembrane</keyword>
<dbReference type="Proteomes" id="UP000262142">
    <property type="component" value="Unassembled WGS sequence"/>
</dbReference>
<protein>
    <submittedName>
        <fullName evidence="2">Predicted integral membrane protein</fullName>
    </submittedName>
</protein>
<name>A0A383U423_9FLAO</name>
<keyword evidence="3" id="KW-1185">Reference proteome</keyword>
<dbReference type="InterPro" id="IPR025962">
    <property type="entry name" value="SdpI/YhfL"/>
</dbReference>
<keyword evidence="1" id="KW-1133">Transmembrane helix</keyword>
<feature type="transmembrane region" description="Helical" evidence="1">
    <location>
        <begin position="12"/>
        <end position="30"/>
    </location>
</feature>
<feature type="transmembrane region" description="Helical" evidence="1">
    <location>
        <begin position="87"/>
        <end position="105"/>
    </location>
</feature>
<organism evidence="2 3">
    <name type="scientific">Candidatus Ornithobacterium hominis</name>
    <dbReference type="NCBI Taxonomy" id="2497989"/>
    <lineage>
        <taxon>Bacteria</taxon>
        <taxon>Pseudomonadati</taxon>
        <taxon>Bacteroidota</taxon>
        <taxon>Flavobacteriia</taxon>
        <taxon>Flavobacteriales</taxon>
        <taxon>Weeksellaceae</taxon>
        <taxon>Ornithobacterium</taxon>
    </lineage>
</organism>
<gene>
    <name evidence="2" type="ORF">SAMEA104719789_01743</name>
</gene>